<protein>
    <submittedName>
        <fullName evidence="2">Uncharacterized protein</fullName>
    </submittedName>
</protein>
<accession>A0A2U1N671</accession>
<evidence type="ECO:0000313" key="3">
    <source>
        <dbReference type="Proteomes" id="UP000245207"/>
    </source>
</evidence>
<dbReference type="EMBL" id="PKPP01003523">
    <property type="protein sequence ID" value="PWA69005.1"/>
    <property type="molecule type" value="Genomic_DNA"/>
</dbReference>
<feature type="region of interest" description="Disordered" evidence="1">
    <location>
        <begin position="37"/>
        <end position="56"/>
    </location>
</feature>
<reference evidence="2 3" key="1">
    <citation type="journal article" date="2018" name="Mol. Plant">
        <title>The genome of Artemisia annua provides insight into the evolution of Asteraceae family and artemisinin biosynthesis.</title>
        <authorList>
            <person name="Shen Q."/>
            <person name="Zhang L."/>
            <person name="Liao Z."/>
            <person name="Wang S."/>
            <person name="Yan T."/>
            <person name="Shi P."/>
            <person name="Liu M."/>
            <person name="Fu X."/>
            <person name="Pan Q."/>
            <person name="Wang Y."/>
            <person name="Lv Z."/>
            <person name="Lu X."/>
            <person name="Zhang F."/>
            <person name="Jiang W."/>
            <person name="Ma Y."/>
            <person name="Chen M."/>
            <person name="Hao X."/>
            <person name="Li L."/>
            <person name="Tang Y."/>
            <person name="Lv G."/>
            <person name="Zhou Y."/>
            <person name="Sun X."/>
            <person name="Brodelius P.E."/>
            <person name="Rose J.K.C."/>
            <person name="Tang K."/>
        </authorList>
    </citation>
    <scope>NUCLEOTIDE SEQUENCE [LARGE SCALE GENOMIC DNA]</scope>
    <source>
        <strain evidence="3">cv. Huhao1</strain>
        <tissue evidence="2">Leaf</tissue>
    </source>
</reference>
<dbReference type="Proteomes" id="UP000245207">
    <property type="component" value="Unassembled WGS sequence"/>
</dbReference>
<evidence type="ECO:0000313" key="2">
    <source>
        <dbReference type="EMBL" id="PWA69005.1"/>
    </source>
</evidence>
<proteinExistence type="predicted"/>
<dbReference type="PANTHER" id="PTHR36038:SF3">
    <property type="entry name" value="OVATE FAMILY PROTEIN"/>
    <property type="match status" value="1"/>
</dbReference>
<organism evidence="2 3">
    <name type="scientific">Artemisia annua</name>
    <name type="common">Sweet wormwood</name>
    <dbReference type="NCBI Taxonomy" id="35608"/>
    <lineage>
        <taxon>Eukaryota</taxon>
        <taxon>Viridiplantae</taxon>
        <taxon>Streptophyta</taxon>
        <taxon>Embryophyta</taxon>
        <taxon>Tracheophyta</taxon>
        <taxon>Spermatophyta</taxon>
        <taxon>Magnoliopsida</taxon>
        <taxon>eudicotyledons</taxon>
        <taxon>Gunneridae</taxon>
        <taxon>Pentapetalae</taxon>
        <taxon>asterids</taxon>
        <taxon>campanulids</taxon>
        <taxon>Asterales</taxon>
        <taxon>Asteraceae</taxon>
        <taxon>Asteroideae</taxon>
        <taxon>Anthemideae</taxon>
        <taxon>Artemisiinae</taxon>
        <taxon>Artemisia</taxon>
    </lineage>
</organism>
<sequence>MKMKKEDIVQRLKFGGTPRKLANDVVVHAGNKVLPVNESTTTLSSSKNQNPEKGDRTKTITRMRELLKWAAAAKSDKGGKYIARKVQQFRNRTTLKTIRDDDQMTNESPKISFRWEVESCSTFSSALSVSSTNKNDQNVNIEIHPNLDGNSNTIRIRSGSWVTTDSDFVVLEL</sequence>
<name>A0A2U1N671_ARTAN</name>
<dbReference type="OrthoDB" id="1889663at2759"/>
<dbReference type="AlphaFoldDB" id="A0A2U1N671"/>
<keyword evidence="3" id="KW-1185">Reference proteome</keyword>
<evidence type="ECO:0000256" key="1">
    <source>
        <dbReference type="SAM" id="MobiDB-lite"/>
    </source>
</evidence>
<dbReference type="PANTHER" id="PTHR36038">
    <property type="entry name" value="OS06G0102750 PROTEIN"/>
    <property type="match status" value="1"/>
</dbReference>
<feature type="compositionally biased region" description="Polar residues" evidence="1">
    <location>
        <begin position="37"/>
        <end position="49"/>
    </location>
</feature>
<comment type="caution">
    <text evidence="2">The sequence shown here is derived from an EMBL/GenBank/DDBJ whole genome shotgun (WGS) entry which is preliminary data.</text>
</comment>
<gene>
    <name evidence="2" type="ORF">CTI12_AA281340</name>
</gene>